<evidence type="ECO:0000313" key="1">
    <source>
        <dbReference type="EMBL" id="GGX40292.1"/>
    </source>
</evidence>
<evidence type="ECO:0000313" key="2">
    <source>
        <dbReference type="Proteomes" id="UP000626148"/>
    </source>
</evidence>
<protein>
    <submittedName>
        <fullName evidence="1">Uncharacterized protein</fullName>
    </submittedName>
</protein>
<reference evidence="1" key="1">
    <citation type="journal article" date="2014" name="Int. J. Syst. Evol. Microbiol.">
        <title>Complete genome sequence of Corynebacterium casei LMG S-19264T (=DSM 44701T), isolated from a smear-ripened cheese.</title>
        <authorList>
            <consortium name="US DOE Joint Genome Institute (JGI-PGF)"/>
            <person name="Walter F."/>
            <person name="Albersmeier A."/>
            <person name="Kalinowski J."/>
            <person name="Ruckert C."/>
        </authorList>
    </citation>
    <scope>NUCLEOTIDE SEQUENCE</scope>
    <source>
        <strain evidence="1">KCTC 22169</strain>
    </source>
</reference>
<keyword evidence="2" id="KW-1185">Reference proteome</keyword>
<reference evidence="1" key="2">
    <citation type="submission" date="2020-09" db="EMBL/GenBank/DDBJ databases">
        <authorList>
            <person name="Sun Q."/>
            <person name="Kim S."/>
        </authorList>
    </citation>
    <scope>NUCLEOTIDE SEQUENCE</scope>
    <source>
        <strain evidence="1">KCTC 22169</strain>
    </source>
</reference>
<dbReference type="EMBL" id="BMXR01000001">
    <property type="protein sequence ID" value="GGX40292.1"/>
    <property type="molecule type" value="Genomic_DNA"/>
</dbReference>
<accession>A0A918K074</accession>
<gene>
    <name evidence="1" type="ORF">GCM10007392_03740</name>
</gene>
<proteinExistence type="predicted"/>
<organism evidence="1 2">
    <name type="scientific">Saccharospirillum salsuginis</name>
    <dbReference type="NCBI Taxonomy" id="418750"/>
    <lineage>
        <taxon>Bacteria</taxon>
        <taxon>Pseudomonadati</taxon>
        <taxon>Pseudomonadota</taxon>
        <taxon>Gammaproteobacteria</taxon>
        <taxon>Oceanospirillales</taxon>
        <taxon>Saccharospirillaceae</taxon>
        <taxon>Saccharospirillum</taxon>
    </lineage>
</organism>
<name>A0A918K074_9GAMM</name>
<dbReference type="AlphaFoldDB" id="A0A918K074"/>
<dbReference type="Proteomes" id="UP000626148">
    <property type="component" value="Unassembled WGS sequence"/>
</dbReference>
<sequence length="171" mass="19506">MKGQTVFVHRVYTVLTKPRFNPKVCRLVVSDPSFDSEYQLFADLKALSDSAFPKQCASCGRVYRSPEDFFRHSSAPTRGSGLKGSWDDDDRDIVELYRNCECGSTLMDFFMDRRDTSERGLKRRAVFGRLLETLEGKGLPREVARQELLNVMNGDRSERLESLGIRLKAKG</sequence>
<comment type="caution">
    <text evidence="1">The sequence shown here is derived from an EMBL/GenBank/DDBJ whole genome shotgun (WGS) entry which is preliminary data.</text>
</comment>